<sequence>MAIDINEPFGQNWTHAAQFGIAFGLSCAIGIEREIRQKAAGLRTYTIVGLGAALFTLVSKFGFSDVLVTGQVELDPSRVAAQIVSGLGFIGGGVIFVHRGSVRGLTTAASIWLTAAVGCAAGAGLPVLATLATLAYFLVSYGVRPLAHRLPALRNASIGYRITYTEGVGALRELVNHCTEAGFAISELTTLAADGEGMFRRRRRSETVPPPERTVEVALSVQGRGDPDALMARLSGTTGVLACSRSDLADE</sequence>
<evidence type="ECO:0000256" key="2">
    <source>
        <dbReference type="ARBA" id="ARBA00009298"/>
    </source>
</evidence>
<evidence type="ECO:0000259" key="8">
    <source>
        <dbReference type="Pfam" id="PF02308"/>
    </source>
</evidence>
<dbReference type="EMBL" id="CP108313">
    <property type="protein sequence ID" value="WTW67244.1"/>
    <property type="molecule type" value="Genomic_DNA"/>
</dbReference>
<feature type="domain" description="MgtC/SapB/SrpB/YhiD N-terminal" evidence="8">
    <location>
        <begin position="20"/>
        <end position="147"/>
    </location>
</feature>
<reference evidence="9" key="1">
    <citation type="submission" date="2022-10" db="EMBL/GenBank/DDBJ databases">
        <title>The complete genomes of actinobacterial strains from the NBC collection.</title>
        <authorList>
            <person name="Joergensen T.S."/>
            <person name="Alvarez Arevalo M."/>
            <person name="Sterndorff E.B."/>
            <person name="Faurdal D."/>
            <person name="Vuksanovic O."/>
            <person name="Mourched A.-S."/>
            <person name="Charusanti P."/>
            <person name="Shaw S."/>
            <person name="Blin K."/>
            <person name="Weber T."/>
        </authorList>
    </citation>
    <scope>NUCLEOTIDE SEQUENCE</scope>
    <source>
        <strain evidence="9">NBC_00008</strain>
    </source>
</reference>
<proteinExistence type="inferred from homology"/>
<keyword evidence="5 7" id="KW-1133">Transmembrane helix</keyword>
<feature type="transmembrane region" description="Helical" evidence="7">
    <location>
        <begin position="109"/>
        <end position="139"/>
    </location>
</feature>
<comment type="similarity">
    <text evidence="2">Belongs to the MgtC/SapB family.</text>
</comment>
<evidence type="ECO:0000256" key="3">
    <source>
        <dbReference type="ARBA" id="ARBA00022475"/>
    </source>
</evidence>
<feature type="transmembrane region" description="Helical" evidence="7">
    <location>
        <begin position="12"/>
        <end position="30"/>
    </location>
</feature>
<evidence type="ECO:0000256" key="5">
    <source>
        <dbReference type="ARBA" id="ARBA00022989"/>
    </source>
</evidence>
<keyword evidence="3" id="KW-1003">Cell membrane</keyword>
<evidence type="ECO:0000256" key="6">
    <source>
        <dbReference type="ARBA" id="ARBA00023136"/>
    </source>
</evidence>
<feature type="transmembrane region" description="Helical" evidence="7">
    <location>
        <begin position="42"/>
        <end position="59"/>
    </location>
</feature>
<evidence type="ECO:0000313" key="9">
    <source>
        <dbReference type="EMBL" id="WTW67244.1"/>
    </source>
</evidence>
<dbReference type="PANTHER" id="PTHR33778">
    <property type="entry name" value="PROTEIN MGTC"/>
    <property type="match status" value="1"/>
</dbReference>
<dbReference type="InterPro" id="IPR003416">
    <property type="entry name" value="MgtC/SapB/SrpB/YhiD_fam"/>
</dbReference>
<protein>
    <submittedName>
        <fullName evidence="9">MgtC/SapB family protein</fullName>
    </submittedName>
</protein>
<dbReference type="PRINTS" id="PR01837">
    <property type="entry name" value="MGTCSAPBPROT"/>
</dbReference>
<dbReference type="PANTHER" id="PTHR33778:SF1">
    <property type="entry name" value="MAGNESIUM TRANSPORTER YHID-RELATED"/>
    <property type="match status" value="1"/>
</dbReference>
<evidence type="ECO:0000256" key="7">
    <source>
        <dbReference type="SAM" id="Phobius"/>
    </source>
</evidence>
<evidence type="ECO:0000256" key="1">
    <source>
        <dbReference type="ARBA" id="ARBA00004651"/>
    </source>
</evidence>
<dbReference type="AlphaFoldDB" id="A0AAU2VI63"/>
<organism evidence="9">
    <name type="scientific">Streptomyces sp. NBC_00008</name>
    <dbReference type="NCBI Taxonomy" id="2903610"/>
    <lineage>
        <taxon>Bacteria</taxon>
        <taxon>Bacillati</taxon>
        <taxon>Actinomycetota</taxon>
        <taxon>Actinomycetes</taxon>
        <taxon>Kitasatosporales</taxon>
        <taxon>Streptomycetaceae</taxon>
        <taxon>Streptomyces</taxon>
    </lineage>
</organism>
<accession>A0AAU2VI63</accession>
<evidence type="ECO:0000256" key="4">
    <source>
        <dbReference type="ARBA" id="ARBA00022692"/>
    </source>
</evidence>
<comment type="subcellular location">
    <subcellularLocation>
        <location evidence="1">Cell membrane</location>
        <topology evidence="1">Multi-pass membrane protein</topology>
    </subcellularLocation>
</comment>
<feature type="transmembrane region" description="Helical" evidence="7">
    <location>
        <begin position="79"/>
        <end position="97"/>
    </location>
</feature>
<dbReference type="GO" id="GO:0005886">
    <property type="term" value="C:plasma membrane"/>
    <property type="evidence" value="ECO:0007669"/>
    <property type="project" value="UniProtKB-SubCell"/>
</dbReference>
<gene>
    <name evidence="9" type="ORF">OG398_02590</name>
</gene>
<keyword evidence="4 7" id="KW-0812">Transmembrane</keyword>
<name>A0AAU2VI63_9ACTN</name>
<dbReference type="Pfam" id="PF02308">
    <property type="entry name" value="MgtC"/>
    <property type="match status" value="1"/>
</dbReference>
<keyword evidence="6 7" id="KW-0472">Membrane</keyword>
<dbReference type="InterPro" id="IPR049177">
    <property type="entry name" value="MgtC_SapB_SrpB_YhiD_N"/>
</dbReference>